<gene>
    <name evidence="1" type="ORF">V6N12_013822</name>
</gene>
<dbReference type="Proteomes" id="UP001472677">
    <property type="component" value="Unassembled WGS sequence"/>
</dbReference>
<protein>
    <submittedName>
        <fullName evidence="1">Uncharacterized protein</fullName>
    </submittedName>
</protein>
<proteinExistence type="predicted"/>
<keyword evidence="2" id="KW-1185">Reference proteome</keyword>
<evidence type="ECO:0000313" key="1">
    <source>
        <dbReference type="EMBL" id="KAK8479592.1"/>
    </source>
</evidence>
<organism evidence="1 2">
    <name type="scientific">Hibiscus sabdariffa</name>
    <name type="common">roselle</name>
    <dbReference type="NCBI Taxonomy" id="183260"/>
    <lineage>
        <taxon>Eukaryota</taxon>
        <taxon>Viridiplantae</taxon>
        <taxon>Streptophyta</taxon>
        <taxon>Embryophyta</taxon>
        <taxon>Tracheophyta</taxon>
        <taxon>Spermatophyta</taxon>
        <taxon>Magnoliopsida</taxon>
        <taxon>eudicotyledons</taxon>
        <taxon>Gunneridae</taxon>
        <taxon>Pentapetalae</taxon>
        <taxon>rosids</taxon>
        <taxon>malvids</taxon>
        <taxon>Malvales</taxon>
        <taxon>Malvaceae</taxon>
        <taxon>Malvoideae</taxon>
        <taxon>Hibiscus</taxon>
    </lineage>
</organism>
<dbReference type="EMBL" id="JBBPBM010002243">
    <property type="protein sequence ID" value="KAK8479592.1"/>
    <property type="molecule type" value="Genomic_DNA"/>
</dbReference>
<name>A0ABR1ZGZ9_9ROSI</name>
<accession>A0ABR1ZGZ9</accession>
<sequence>MFMAKAANCKSMTVEGHGVKGQESTTLTSTVLHLHGLLGLLRHLNLGDQACFFAHQCSKQNWEDQECHYYLNFGKEQLRRPKTRLG</sequence>
<comment type="caution">
    <text evidence="1">The sequence shown here is derived from an EMBL/GenBank/DDBJ whole genome shotgun (WGS) entry which is preliminary data.</text>
</comment>
<evidence type="ECO:0000313" key="2">
    <source>
        <dbReference type="Proteomes" id="UP001472677"/>
    </source>
</evidence>
<reference evidence="1 2" key="1">
    <citation type="journal article" date="2024" name="G3 (Bethesda)">
        <title>Genome assembly of Hibiscus sabdariffa L. provides insights into metabolisms of medicinal natural products.</title>
        <authorList>
            <person name="Kim T."/>
        </authorList>
    </citation>
    <scope>NUCLEOTIDE SEQUENCE [LARGE SCALE GENOMIC DNA]</scope>
    <source>
        <strain evidence="1">TK-2024</strain>
        <tissue evidence="1">Old leaves</tissue>
    </source>
</reference>